<dbReference type="InParanoid" id="A0A0C3D655"/>
<dbReference type="OrthoDB" id="2676448at2759"/>
<gene>
    <name evidence="1" type="ORF">SCLCIDRAFT_142298</name>
</gene>
<organism evidence="1 2">
    <name type="scientific">Scleroderma citrinum Foug A</name>
    <dbReference type="NCBI Taxonomy" id="1036808"/>
    <lineage>
        <taxon>Eukaryota</taxon>
        <taxon>Fungi</taxon>
        <taxon>Dikarya</taxon>
        <taxon>Basidiomycota</taxon>
        <taxon>Agaricomycotina</taxon>
        <taxon>Agaricomycetes</taxon>
        <taxon>Agaricomycetidae</taxon>
        <taxon>Boletales</taxon>
        <taxon>Sclerodermatineae</taxon>
        <taxon>Sclerodermataceae</taxon>
        <taxon>Scleroderma</taxon>
    </lineage>
</organism>
<dbReference type="Proteomes" id="UP000053989">
    <property type="component" value="Unassembled WGS sequence"/>
</dbReference>
<evidence type="ECO:0000313" key="1">
    <source>
        <dbReference type="EMBL" id="KIM51894.1"/>
    </source>
</evidence>
<sequence>MLEYSQQRQFIRAVEDLKHLIIQRLFELSKANLASTVGYKLRKQISKAIVRQSAAVRNALEKYNKLAMKQNPSRPVLQYSEVLSYVTLGDFNLLKHSCHDILAKPWLNIMHRQMAVKYFKLLRAHEEIGRLNVEVRQLQAWVDAETKEIEQVAEEVEAQDPLLSAELRALACRQRRINIQHQLRLQRIYNIDGYSGVRPVVGQEGEDKDEAEEPEGDEAIRLDTCMNVMSC</sequence>
<proteinExistence type="predicted"/>
<dbReference type="STRING" id="1036808.A0A0C3D655"/>
<dbReference type="AlphaFoldDB" id="A0A0C3D655"/>
<name>A0A0C3D655_9AGAM</name>
<evidence type="ECO:0000313" key="2">
    <source>
        <dbReference type="Proteomes" id="UP000053989"/>
    </source>
</evidence>
<accession>A0A0C3D655</accession>
<dbReference type="EMBL" id="KN822234">
    <property type="protein sequence ID" value="KIM51894.1"/>
    <property type="molecule type" value="Genomic_DNA"/>
</dbReference>
<keyword evidence="2" id="KW-1185">Reference proteome</keyword>
<reference evidence="1 2" key="1">
    <citation type="submission" date="2014-04" db="EMBL/GenBank/DDBJ databases">
        <authorList>
            <consortium name="DOE Joint Genome Institute"/>
            <person name="Kuo A."/>
            <person name="Kohler A."/>
            <person name="Nagy L.G."/>
            <person name="Floudas D."/>
            <person name="Copeland A."/>
            <person name="Barry K.W."/>
            <person name="Cichocki N."/>
            <person name="Veneault-Fourrey C."/>
            <person name="LaButti K."/>
            <person name="Lindquist E.A."/>
            <person name="Lipzen A."/>
            <person name="Lundell T."/>
            <person name="Morin E."/>
            <person name="Murat C."/>
            <person name="Sun H."/>
            <person name="Tunlid A."/>
            <person name="Henrissat B."/>
            <person name="Grigoriev I.V."/>
            <person name="Hibbett D.S."/>
            <person name="Martin F."/>
            <person name="Nordberg H.P."/>
            <person name="Cantor M.N."/>
            <person name="Hua S.X."/>
        </authorList>
    </citation>
    <scope>NUCLEOTIDE SEQUENCE [LARGE SCALE GENOMIC DNA]</scope>
    <source>
        <strain evidence="1 2">Foug A</strain>
    </source>
</reference>
<protein>
    <submittedName>
        <fullName evidence="1">Uncharacterized protein</fullName>
    </submittedName>
</protein>
<reference evidence="2" key="2">
    <citation type="submission" date="2015-01" db="EMBL/GenBank/DDBJ databases">
        <title>Evolutionary Origins and Diversification of the Mycorrhizal Mutualists.</title>
        <authorList>
            <consortium name="DOE Joint Genome Institute"/>
            <consortium name="Mycorrhizal Genomics Consortium"/>
            <person name="Kohler A."/>
            <person name="Kuo A."/>
            <person name="Nagy L.G."/>
            <person name="Floudas D."/>
            <person name="Copeland A."/>
            <person name="Barry K.W."/>
            <person name="Cichocki N."/>
            <person name="Veneault-Fourrey C."/>
            <person name="LaButti K."/>
            <person name="Lindquist E.A."/>
            <person name="Lipzen A."/>
            <person name="Lundell T."/>
            <person name="Morin E."/>
            <person name="Murat C."/>
            <person name="Riley R."/>
            <person name="Ohm R."/>
            <person name="Sun H."/>
            <person name="Tunlid A."/>
            <person name="Henrissat B."/>
            <person name="Grigoriev I.V."/>
            <person name="Hibbett D.S."/>
            <person name="Martin F."/>
        </authorList>
    </citation>
    <scope>NUCLEOTIDE SEQUENCE [LARGE SCALE GENOMIC DNA]</scope>
    <source>
        <strain evidence="2">Foug A</strain>
    </source>
</reference>
<dbReference type="HOGENOM" id="CLU_013084_0_0_1"/>